<evidence type="ECO:0000313" key="1">
    <source>
        <dbReference type="EMBL" id="KAJ7515829.1"/>
    </source>
</evidence>
<reference evidence="2" key="1">
    <citation type="journal article" date="2024" name="Proc. Natl. Acad. Sci. U.S.A.">
        <title>Extraordinary preservation of gene collinearity over three hundred million years revealed in homosporous lycophytes.</title>
        <authorList>
            <person name="Li C."/>
            <person name="Wickell D."/>
            <person name="Kuo L.Y."/>
            <person name="Chen X."/>
            <person name="Nie B."/>
            <person name="Liao X."/>
            <person name="Peng D."/>
            <person name="Ji J."/>
            <person name="Jenkins J."/>
            <person name="Williams M."/>
            <person name="Shu S."/>
            <person name="Plott C."/>
            <person name="Barry K."/>
            <person name="Rajasekar S."/>
            <person name="Grimwood J."/>
            <person name="Han X."/>
            <person name="Sun S."/>
            <person name="Hou Z."/>
            <person name="He W."/>
            <person name="Dai G."/>
            <person name="Sun C."/>
            <person name="Schmutz J."/>
            <person name="Leebens-Mack J.H."/>
            <person name="Li F.W."/>
            <person name="Wang L."/>
        </authorList>
    </citation>
    <scope>NUCLEOTIDE SEQUENCE [LARGE SCALE GENOMIC DNA]</scope>
    <source>
        <strain evidence="2">cv. PW_Plant_1</strain>
    </source>
</reference>
<proteinExistence type="predicted"/>
<keyword evidence="2" id="KW-1185">Reference proteome</keyword>
<gene>
    <name evidence="1" type="ORF">O6H91_22G029800</name>
</gene>
<comment type="caution">
    <text evidence="1">The sequence shown here is derived from an EMBL/GenBank/DDBJ whole genome shotgun (WGS) entry which is preliminary data.</text>
</comment>
<protein>
    <submittedName>
        <fullName evidence="1">Uncharacterized protein</fullName>
    </submittedName>
</protein>
<sequence>MCILCVASRWSRRIVTMLPWLIIPLIILWALSQLLPPGFRFEVTSPRLACVGVLLMSLGWYELVMPRLSQWRAHRSVLLRERRRIEAQEAAKWRKEAIRRCRNCLYAYREQSPAGGKFMCTYCGHVSKRPVLDLPNGGQGMLGASGVAGGGSQSLPHSTGGASPGAGVWNVKNVRGWGIRGWADKSEWCGGRGWIGKRCGTGEGWVNASDSWFWSYWPTTNWAALGLSWGAEVPGWGDNVGFWFKNEFCSPGEHGRMYYLFKYICLVFLMFKWVLTKRWIDENTMHDDRLGRGRSRSQRREEDLSGSHESRGEKARKKAEERRLARLERKQLEEEERKQREEVARLIEERRRLRDEKLEAERQSEREAAAEREREIRREREAERRRQEKAKEREKEKAKEMELEDARKRREIGKDTVKKCETEQVDIEKKGEQQTAPSSFNDLKKGIKGSRTAGAELGTKGSDFATKGVGNSQKVNPPKYVSPAKNGVPTASKIGGSRSSGTSFWGKGFTFVGRSAGGVSSTGTTSTGRSLLLTDESSDNPAPSSSSSPWNRMPWTKVWAKPVGQIESSKENKLQPAPNDMNRAAANLTLKDNVPLLQAPEIESCESLRRVPPKILSVRPGYIGKVYDSENDLTGHQIDTHSAAQERVISSPPCLFPEQPIPAGGSIQIQGSGLPCVTGSVTDPVHVPVSTSVLPPISAPQSSNNVEANDNSSVFAPLEISNSFLTTIFPSASLSSPLGTASQLTPLLSPTHLYGATVGCSLSSNNCVGQTIIPKDQVASPLEPWAPKSPLLEDLNDSSREGKWEMWDAPQLNQIQLSNLAEPLQWALPSNNEALEPKITASLPRTPLDSENELSSCLFSPQQNDCSMDNNTGYVFGSLPLSTSTNNSLWSDQSAFQSALRIWEDSDSHRQVPPEFVDCITREIMLDPVITADGHSYERSAIEFWLKTHDTSPITGEVLPPPPGGDGTGVDKTLRPNHILRGQIIEYKERVARGLSTKRMGLETGWSMFTGQGSPAWSTTTSSVQIPHLGDYYSTPGSQSLWAYDMSKV</sequence>
<evidence type="ECO:0000313" key="2">
    <source>
        <dbReference type="Proteomes" id="UP001162992"/>
    </source>
</evidence>
<name>A0ACC2AG12_DIPCM</name>
<dbReference type="Proteomes" id="UP001162992">
    <property type="component" value="Chromosome 22"/>
</dbReference>
<accession>A0ACC2AG12</accession>
<dbReference type="EMBL" id="CM055113">
    <property type="protein sequence ID" value="KAJ7515829.1"/>
    <property type="molecule type" value="Genomic_DNA"/>
</dbReference>
<organism evidence="1 2">
    <name type="scientific">Diphasiastrum complanatum</name>
    <name type="common">Issler's clubmoss</name>
    <name type="synonym">Lycopodium complanatum</name>
    <dbReference type="NCBI Taxonomy" id="34168"/>
    <lineage>
        <taxon>Eukaryota</taxon>
        <taxon>Viridiplantae</taxon>
        <taxon>Streptophyta</taxon>
        <taxon>Embryophyta</taxon>
        <taxon>Tracheophyta</taxon>
        <taxon>Lycopodiopsida</taxon>
        <taxon>Lycopodiales</taxon>
        <taxon>Lycopodiaceae</taxon>
        <taxon>Lycopodioideae</taxon>
        <taxon>Diphasiastrum</taxon>
    </lineage>
</organism>